<dbReference type="GO" id="GO:0006516">
    <property type="term" value="P:glycoprotein catabolic process"/>
    <property type="evidence" value="ECO:0007669"/>
    <property type="project" value="TreeGrafter"/>
</dbReference>
<dbReference type="EMBL" id="JPOX01000069">
    <property type="protein sequence ID" value="KFX41162.1"/>
    <property type="molecule type" value="Genomic_DNA"/>
</dbReference>
<keyword evidence="2" id="KW-0378">Hydrolase</keyword>
<dbReference type="Pfam" id="PF17786">
    <property type="entry name" value="Mannosidase_ig"/>
    <property type="match status" value="1"/>
</dbReference>
<evidence type="ECO:0000256" key="4">
    <source>
        <dbReference type="ARBA" id="ARBA00023295"/>
    </source>
</evidence>
<evidence type="ECO:0000256" key="9">
    <source>
        <dbReference type="SAM" id="MobiDB-lite"/>
    </source>
</evidence>
<comment type="caution">
    <text evidence="13">The sequence shown here is derived from an EMBL/GenBank/DDBJ whole genome shotgun (WGS) entry which is preliminary data.</text>
</comment>
<evidence type="ECO:0000256" key="6">
    <source>
        <dbReference type="ARBA" id="ARBA00038429"/>
    </source>
</evidence>
<dbReference type="InterPro" id="IPR006102">
    <property type="entry name" value="Ig-like_GH2"/>
</dbReference>
<gene>
    <name evidence="13" type="ORF">GQ26_0690160</name>
</gene>
<feature type="domain" description="Mannosidase Ig/CBM-like" evidence="11">
    <location>
        <begin position="552"/>
        <end position="632"/>
    </location>
</feature>
<dbReference type="GO" id="GO:0004567">
    <property type="term" value="F:beta-mannosidase activity"/>
    <property type="evidence" value="ECO:0007669"/>
    <property type="project" value="TreeGrafter"/>
</dbReference>
<feature type="region of interest" description="Disordered" evidence="9">
    <location>
        <begin position="1"/>
        <end position="20"/>
    </location>
</feature>
<evidence type="ECO:0000256" key="5">
    <source>
        <dbReference type="ARBA" id="ARBA00023326"/>
    </source>
</evidence>
<dbReference type="HOGENOM" id="CLU_462451_0_0_1"/>
<keyword evidence="5" id="KW-0624">Polysaccharide degradation</keyword>
<feature type="region of interest" description="Disordered" evidence="9">
    <location>
        <begin position="127"/>
        <end position="150"/>
    </location>
</feature>
<dbReference type="PANTHER" id="PTHR43730">
    <property type="entry name" value="BETA-MANNOSIDASE"/>
    <property type="match status" value="1"/>
</dbReference>
<dbReference type="InterPro" id="IPR008979">
    <property type="entry name" value="Galactose-bd-like_sf"/>
</dbReference>
<dbReference type="Gene3D" id="2.60.120.260">
    <property type="entry name" value="Galactose-binding domain-like"/>
    <property type="match status" value="1"/>
</dbReference>
<dbReference type="Pfam" id="PF22666">
    <property type="entry name" value="Glyco_hydro_2_N2"/>
    <property type="match status" value="1"/>
</dbReference>
<evidence type="ECO:0000256" key="1">
    <source>
        <dbReference type="ARBA" id="ARBA00004740"/>
    </source>
</evidence>
<dbReference type="InterPro" id="IPR054593">
    <property type="entry name" value="Beta-mannosidase-like_N2"/>
</dbReference>
<feature type="domain" description="Glycoside hydrolase family 2 immunoglobulin-like beta-sandwich" evidence="10">
    <location>
        <begin position="355"/>
        <end position="455"/>
    </location>
</feature>
<evidence type="ECO:0000256" key="8">
    <source>
        <dbReference type="ARBA" id="ARBA00041614"/>
    </source>
</evidence>
<evidence type="ECO:0000313" key="13">
    <source>
        <dbReference type="EMBL" id="KFX41162.1"/>
    </source>
</evidence>
<dbReference type="Pfam" id="PF00703">
    <property type="entry name" value="Glyco_hydro_2"/>
    <property type="match status" value="1"/>
</dbReference>
<dbReference type="eggNOG" id="KOG2230">
    <property type="taxonomic scope" value="Eukaryota"/>
</dbReference>
<evidence type="ECO:0000256" key="2">
    <source>
        <dbReference type="ARBA" id="ARBA00022801"/>
    </source>
</evidence>
<dbReference type="GO" id="GO:0000272">
    <property type="term" value="P:polysaccharide catabolic process"/>
    <property type="evidence" value="ECO:0007669"/>
    <property type="project" value="UniProtKB-KW"/>
</dbReference>
<dbReference type="SUPFAM" id="SSF49303">
    <property type="entry name" value="beta-Galactosidase/glucuronidase domain"/>
    <property type="match status" value="1"/>
</dbReference>
<comment type="similarity">
    <text evidence="6">Belongs to the glycosyl hydrolase 2 family. Beta-mannosidase B subfamily.</text>
</comment>
<sequence>MLTTSTVDYGEKRPTKTPPLKSVEENDLVELHIGCPCKIKIIESAGMLLIEKSSLESHNHEYSALEFKMPSRKIASLEVAKGYKPSEVNKTLRNAKNGNLEALEIAWGANFSAKAVHNATQSWVRSHGSMAEERIPKSTSPKASDDRIGPTRRELEVREILDSVLSCYINLEAQTKDMPEELRDTILQNWIASLRTQTDFLRIADPFISFNELDAEWISEKCWTYRTKIQKPSIPDGAKAFLVFNGLDTFSTVYLDGKPILESDNMFLAHRVDVTEQLLKNDKENCTLEVTFDSALLKAREIQKKYPDHKWISFNDETARLAVRKAQYHWGWDWGRILMTACVWRDVLLEVYTCRIADIWAEIKLSNNHRIAHVTAYARLEASNTLNECQGTFLLTFQGEEVSRQIVPLKCDGKYKTTFTVDQPKLWWPNGYGEQNLYELTFAITRGGDMWHGRQEKYQMFGTIGGHFNSEFGMEAFPHLETIKYFVEDNKNLYPQSNVIDFQNKADGHGRRLPTYLVENLRTATDLETYIYLTQVVQEETMMFGYRAWRRQWGDVHGLVELKFISIATGLEVRDRIVHENVRLAANGTTNIILDGLIDHTKYSEQHVLAARLWVDGRLVARNVDWPQPFKYLDFIGLWIVNPWDQNGHVAYGCPTDV</sequence>
<evidence type="ECO:0000259" key="11">
    <source>
        <dbReference type="Pfam" id="PF17786"/>
    </source>
</evidence>
<keyword evidence="4" id="KW-0326">Glycosidase</keyword>
<dbReference type="SUPFAM" id="SSF49785">
    <property type="entry name" value="Galactose-binding domain-like"/>
    <property type="match status" value="1"/>
</dbReference>
<dbReference type="InterPro" id="IPR041447">
    <property type="entry name" value="Mannosidase_ig"/>
</dbReference>
<dbReference type="AlphaFoldDB" id="A0A093ULK0"/>
<keyword evidence="3" id="KW-0119">Carbohydrate metabolism</keyword>
<evidence type="ECO:0000259" key="10">
    <source>
        <dbReference type="Pfam" id="PF00703"/>
    </source>
</evidence>
<accession>A0A093ULK0</accession>
<dbReference type="Gene3D" id="3.20.20.80">
    <property type="entry name" value="Glycosidases"/>
    <property type="match status" value="1"/>
</dbReference>
<dbReference type="InterPro" id="IPR036156">
    <property type="entry name" value="Beta-gal/glucu_dom_sf"/>
</dbReference>
<evidence type="ECO:0000259" key="12">
    <source>
        <dbReference type="Pfam" id="PF22666"/>
    </source>
</evidence>
<name>A0A093ULK0_TALMA</name>
<comment type="pathway">
    <text evidence="1">Glycan metabolism; N-glycan degradation.</text>
</comment>
<reference evidence="13" key="1">
    <citation type="journal article" date="2014" name="PLoS Genet.">
        <title>Signature Gene Expression Reveals Novel Clues to the Molecular Mechanisms of Dimorphic Transition in Penicillium marneffei.</title>
        <authorList>
            <person name="Yang E."/>
            <person name="Wang G."/>
            <person name="Cai J."/>
            <person name="Woo P.C."/>
            <person name="Lau S.K."/>
            <person name="Yuen K.-Y."/>
            <person name="Chow W.-N."/>
            <person name="Lin X."/>
        </authorList>
    </citation>
    <scope>NUCLEOTIDE SEQUENCE [LARGE SCALE GENOMIC DNA]</scope>
    <source>
        <strain evidence="13">PM1</strain>
    </source>
</reference>
<dbReference type="PANTHER" id="PTHR43730:SF1">
    <property type="entry name" value="BETA-MANNOSIDASE"/>
    <property type="match status" value="1"/>
</dbReference>
<dbReference type="SUPFAM" id="SSF51445">
    <property type="entry name" value="(Trans)glycosidases"/>
    <property type="match status" value="1"/>
</dbReference>
<organism evidence="13">
    <name type="scientific">Talaromyces marneffei PM1</name>
    <dbReference type="NCBI Taxonomy" id="1077442"/>
    <lineage>
        <taxon>Eukaryota</taxon>
        <taxon>Fungi</taxon>
        <taxon>Dikarya</taxon>
        <taxon>Ascomycota</taxon>
        <taxon>Pezizomycotina</taxon>
        <taxon>Eurotiomycetes</taxon>
        <taxon>Eurotiomycetidae</taxon>
        <taxon>Eurotiales</taxon>
        <taxon>Trichocomaceae</taxon>
        <taxon>Talaromyces</taxon>
        <taxon>Talaromyces sect. Talaromyces</taxon>
    </lineage>
</organism>
<evidence type="ECO:0000256" key="3">
    <source>
        <dbReference type="ARBA" id="ARBA00023277"/>
    </source>
</evidence>
<dbReference type="InterPro" id="IPR050887">
    <property type="entry name" value="Beta-mannosidase_GH2"/>
</dbReference>
<proteinExistence type="inferred from homology"/>
<dbReference type="InterPro" id="IPR017853">
    <property type="entry name" value="GH"/>
</dbReference>
<protein>
    <recommendedName>
        <fullName evidence="7">Beta-mannosidase B</fullName>
    </recommendedName>
    <alternativeName>
        <fullName evidence="8">Mannanase B</fullName>
    </alternativeName>
</protein>
<feature type="domain" description="Beta-mannosidase-like galactose-binding" evidence="12">
    <location>
        <begin position="202"/>
        <end position="345"/>
    </location>
</feature>
<evidence type="ECO:0000256" key="7">
    <source>
        <dbReference type="ARBA" id="ARBA00041069"/>
    </source>
</evidence>